<dbReference type="Gene3D" id="3.40.50.10320">
    <property type="entry name" value="LmbE-like"/>
    <property type="match status" value="1"/>
</dbReference>
<dbReference type="InterPro" id="IPR003737">
    <property type="entry name" value="GlcNAc_PI_deacetylase-related"/>
</dbReference>
<accession>A0A2M7AR11</accession>
<evidence type="ECO:0008006" key="3">
    <source>
        <dbReference type="Google" id="ProtNLM"/>
    </source>
</evidence>
<comment type="caution">
    <text evidence="1">The sequence shown here is derived from an EMBL/GenBank/DDBJ whole genome shotgun (WGS) entry which is preliminary data.</text>
</comment>
<sequence length="156" mass="18081">MFVDSKIETTIILLTQGEFGGFRDIRKTEFELAMDWWGFGYKRFRFPDLGLNFFPLKKMVKAIREVVSRERITILVSFNPNEIVSGFDHPDHNRAGEIARLVSVSMGGRRGLIFWESSGRATRTGERIKYVKEFYPSQKIPGNILKKLGESYLLIR</sequence>
<organism evidence="1 2">
    <name type="scientific">Candidatus Shapirobacteria bacterium CG06_land_8_20_14_3_00_40_12</name>
    <dbReference type="NCBI Taxonomy" id="1974881"/>
    <lineage>
        <taxon>Bacteria</taxon>
        <taxon>Candidatus Shapironibacteriota</taxon>
    </lineage>
</organism>
<name>A0A2M7AR11_9BACT</name>
<protein>
    <recommendedName>
        <fullName evidence="3">GlcNAc-PI de-N-acetylase</fullName>
    </recommendedName>
</protein>
<dbReference type="SUPFAM" id="SSF102588">
    <property type="entry name" value="LmbE-like"/>
    <property type="match status" value="1"/>
</dbReference>
<dbReference type="Pfam" id="PF02585">
    <property type="entry name" value="PIG-L"/>
    <property type="match status" value="1"/>
</dbReference>
<dbReference type="InterPro" id="IPR024078">
    <property type="entry name" value="LmbE-like_dom_sf"/>
</dbReference>
<evidence type="ECO:0000313" key="1">
    <source>
        <dbReference type="EMBL" id="PIU72922.1"/>
    </source>
</evidence>
<dbReference type="Proteomes" id="UP000231407">
    <property type="component" value="Unassembled WGS sequence"/>
</dbReference>
<gene>
    <name evidence="1" type="ORF">COS78_04385</name>
</gene>
<dbReference type="EMBL" id="PEWA01000063">
    <property type="protein sequence ID" value="PIU72922.1"/>
    <property type="molecule type" value="Genomic_DNA"/>
</dbReference>
<proteinExistence type="predicted"/>
<dbReference type="AlphaFoldDB" id="A0A2M7AR11"/>
<evidence type="ECO:0000313" key="2">
    <source>
        <dbReference type="Proteomes" id="UP000231407"/>
    </source>
</evidence>
<reference evidence="2" key="1">
    <citation type="submission" date="2017-09" db="EMBL/GenBank/DDBJ databases">
        <title>Depth-based differentiation of microbial function through sediment-hosted aquifers and enrichment of novel symbionts in the deep terrestrial subsurface.</title>
        <authorList>
            <person name="Probst A.J."/>
            <person name="Ladd B."/>
            <person name="Jarett J.K."/>
            <person name="Geller-Mcgrath D.E."/>
            <person name="Sieber C.M.K."/>
            <person name="Emerson J.B."/>
            <person name="Anantharaman K."/>
            <person name="Thomas B.C."/>
            <person name="Malmstrom R."/>
            <person name="Stieglmeier M."/>
            <person name="Klingl A."/>
            <person name="Woyke T."/>
            <person name="Ryan C.M."/>
            <person name="Banfield J.F."/>
        </authorList>
    </citation>
    <scope>NUCLEOTIDE SEQUENCE [LARGE SCALE GENOMIC DNA]</scope>
</reference>